<dbReference type="Proteomes" id="UP000324354">
    <property type="component" value="Chromosome"/>
</dbReference>
<dbReference type="InterPro" id="IPR040042">
    <property type="entry name" value="Branching_enz_MT3115-like"/>
</dbReference>
<evidence type="ECO:0000256" key="2">
    <source>
        <dbReference type="ARBA" id="ARBA00006821"/>
    </source>
</evidence>
<dbReference type="GeneID" id="13300696"/>
<comment type="similarity">
    <text evidence="2 12">Belongs to the glycosyl hydrolase 57 family.</text>
</comment>
<evidence type="ECO:0000259" key="14">
    <source>
        <dbReference type="Pfam" id="PF03065"/>
    </source>
</evidence>
<evidence type="ECO:0000256" key="7">
    <source>
        <dbReference type="ARBA" id="ARBA00075429"/>
    </source>
</evidence>
<dbReference type="SUPFAM" id="SSF47794">
    <property type="entry name" value="Rad51 N-terminal domain-like"/>
    <property type="match status" value="1"/>
</dbReference>
<dbReference type="RefSeq" id="WP_011012540.1">
    <property type="nucleotide sequence ID" value="NC_003413.1"/>
</dbReference>
<dbReference type="PANTHER" id="PTHR41695">
    <property type="entry name" value="1,4-ALPHA-GLUCAN BRANCHING ENZYME RV3031-RELATED"/>
    <property type="match status" value="1"/>
</dbReference>
<dbReference type="FunFam" id="3.20.110.10:FF:000009">
    <property type="entry name" value="1,4-alpha-glucan branching enzyme TK1436"/>
    <property type="match status" value="1"/>
</dbReference>
<accession>A0A5C0XQ72</accession>
<dbReference type="GO" id="GO:0000166">
    <property type="term" value="F:nucleotide binding"/>
    <property type="evidence" value="ECO:0007669"/>
    <property type="project" value="InterPro"/>
</dbReference>
<dbReference type="GO" id="GO:0003844">
    <property type="term" value="F:1,4-alpha-glucan branching enzyme activity"/>
    <property type="evidence" value="ECO:0007669"/>
    <property type="project" value="UniProtKB-EC"/>
</dbReference>
<keyword evidence="6 12" id="KW-0119">Carbohydrate metabolism</keyword>
<dbReference type="InterPro" id="IPR011330">
    <property type="entry name" value="Glyco_hydro/deAcase_b/a-brl"/>
</dbReference>
<feature type="binding site" evidence="11">
    <location>
        <position position="263"/>
    </location>
    <ligand>
        <name>substrate</name>
    </ligand>
</feature>
<dbReference type="Gene3D" id="3.20.110.10">
    <property type="entry name" value="Glycoside hydrolase 38, N terminal domain"/>
    <property type="match status" value="1"/>
</dbReference>
<name>A0A5C0XQ72_PYRFU</name>
<dbReference type="Pfam" id="PF14520">
    <property type="entry name" value="HHH_5"/>
    <property type="match status" value="1"/>
</dbReference>
<sequence length="632" mass="74492">MRGYLTFVLHSHIPYVRKHGKWPFGEEWVFEAIAETYIPLLMEFEKLRNKGVNFKLVISFSPVLLEQLNDEYMKKEFEKYITRKLELMKEDLTKYTNDQLKKAIAYMITYFEDVYRYWKEINGDIIGKFREFQEAGYLEIITSAATHGYLPLLGRDEAIEGQIANAIKTYEKYFQRRPRGMWLPECAYRPDGYWRSPSTGEVVWRKGIEHFLKKYGIDYFFVESHLIDEGPATSKYGEILPEKTKKSTLRPYFLKNGIAVFARNRETGIQVWSADIGYPGDFWYREFHKKAEKSGGQYWRVTSKEIDLGGKEPYVPEKAMERVEEHARHFISLVSSLLEEFKKKEGEYGIVVAPYDTELFGHWWFEGVKWLGKVLELAEKLGIKTTTISEFLDNFDGKRYEIELPEGSWGMFGTHYTWWNPEVEWTWPIIHLAEDRMVALASKYLGRDELTDRTLDQLGRELLLIESSDWQFLITTKQAKKYAKKRILEHAHIFHRLANSLEVYVKTGEFPEMELLEEAEDKDNVFHPIVIEPYVSEVPPEVPEYIEPPQIPKEEEDKERGKFSSGQSMGRDFEEFLLSIKGIGPKTIEKLKKVGITKPEDFLNWKIEELAKKARVPKKRLERIYRRLRALL</sequence>
<dbReference type="InterPro" id="IPR010995">
    <property type="entry name" value="DNA_repair_Rad51/TF_NusA_a-hlx"/>
</dbReference>
<keyword evidence="4" id="KW-0328">Glycosyltransferase</keyword>
<dbReference type="Pfam" id="PF03065">
    <property type="entry name" value="Glyco_hydro_57"/>
    <property type="match status" value="1"/>
</dbReference>
<dbReference type="GO" id="GO:0005576">
    <property type="term" value="C:extracellular region"/>
    <property type="evidence" value="ECO:0007669"/>
    <property type="project" value="TreeGrafter"/>
</dbReference>
<dbReference type="InterPro" id="IPR028995">
    <property type="entry name" value="Glyco_hydro_57/38_cen_sf"/>
</dbReference>
<dbReference type="InterPro" id="IPR004300">
    <property type="entry name" value="Glyco_hydro_57_N"/>
</dbReference>
<feature type="compositionally biased region" description="Basic and acidic residues" evidence="13">
    <location>
        <begin position="552"/>
        <end position="562"/>
    </location>
</feature>
<feature type="binding site" evidence="11">
    <location>
        <position position="280"/>
    </location>
    <ligand>
        <name>substrate</name>
    </ligand>
</feature>
<feature type="domain" description="1,4-alpha-glucan branching enzyme C-terminal" evidence="15">
    <location>
        <begin position="430"/>
        <end position="532"/>
    </location>
</feature>
<evidence type="ECO:0000256" key="9">
    <source>
        <dbReference type="ARBA" id="ARBA00080565"/>
    </source>
</evidence>
<dbReference type="Gene3D" id="1.10.150.20">
    <property type="entry name" value="5' to 3' exonuclease, C-terminal subdomain"/>
    <property type="match status" value="1"/>
</dbReference>
<gene>
    <name evidence="16" type="ORF">PFDSM3638_06975</name>
</gene>
<dbReference type="InterPro" id="IPR015293">
    <property type="entry name" value="BE_C"/>
</dbReference>
<dbReference type="SUPFAM" id="SSF88688">
    <property type="entry name" value="Families 57/38 glycoside transferase middle domain"/>
    <property type="match status" value="1"/>
</dbReference>
<feature type="binding site" evidence="11">
    <location>
        <position position="409"/>
    </location>
    <ligand>
        <name>substrate</name>
    </ligand>
</feature>
<feature type="active site" description="Proton donor" evidence="10">
    <location>
        <position position="356"/>
    </location>
</feature>
<keyword evidence="5" id="KW-0808">Transferase</keyword>
<dbReference type="EMBL" id="CP023154">
    <property type="protein sequence ID" value="QEK79027.1"/>
    <property type="molecule type" value="Genomic_DNA"/>
</dbReference>
<evidence type="ECO:0000313" key="17">
    <source>
        <dbReference type="Proteomes" id="UP000324354"/>
    </source>
</evidence>
<dbReference type="Gene3D" id="1.20.1430.10">
    <property type="entry name" value="Families 57/38 glycoside transferase, middle domain"/>
    <property type="match status" value="1"/>
</dbReference>
<dbReference type="SUPFAM" id="SSF88713">
    <property type="entry name" value="Glycoside hydrolase/deacetylase"/>
    <property type="match status" value="1"/>
</dbReference>
<evidence type="ECO:0000313" key="16">
    <source>
        <dbReference type="EMBL" id="QEK79027.1"/>
    </source>
</evidence>
<dbReference type="OrthoDB" id="18576at2157"/>
<organism evidence="16 17">
    <name type="scientific">Pyrococcus furiosus (strain ATCC 43587 / DSM 3638 / JCM 8422 / Vc1)</name>
    <dbReference type="NCBI Taxonomy" id="186497"/>
    <lineage>
        <taxon>Archaea</taxon>
        <taxon>Methanobacteriati</taxon>
        <taxon>Methanobacteriota</taxon>
        <taxon>Thermococci</taxon>
        <taxon>Thermococcales</taxon>
        <taxon>Thermococcaceae</taxon>
        <taxon>Pyrococcus</taxon>
    </lineage>
</organism>
<protein>
    <recommendedName>
        <fullName evidence="3">1,4-alpha-glucan branching enzyme</fullName>
        <ecNumber evidence="3">2.4.1.18</ecNumber>
    </recommendedName>
    <alternativeName>
        <fullName evidence="8">1,4-alpha-D-glucan:1,4-alpha-D-glucan 6-glucosyl-transferase</fullName>
    </alternativeName>
    <alternativeName>
        <fullName evidence="7">Alpha-(1-&gt;4)-glucan branching enzyme</fullName>
    </alternativeName>
    <alternativeName>
        <fullName evidence="9">Branching enzyme</fullName>
    </alternativeName>
</protein>
<comment type="catalytic activity">
    <reaction evidence="1">
        <text>Transfers a segment of a (1-&gt;4)-alpha-D-glucan chain to a primary hydroxy group in a similar glucan chain.</text>
        <dbReference type="EC" id="2.4.1.18"/>
    </reaction>
</comment>
<feature type="binding site" evidence="11">
    <location>
        <position position="469"/>
    </location>
    <ligand>
        <name>substrate</name>
    </ligand>
</feature>
<dbReference type="InterPro" id="IPR037090">
    <property type="entry name" value="57_glycoside_trans_central"/>
</dbReference>
<dbReference type="InterPro" id="IPR053621">
    <property type="entry name" value="Alpha-glucan_branching_enzyme"/>
</dbReference>
<reference evidence="16 17" key="1">
    <citation type="submission" date="2017-08" db="EMBL/GenBank/DDBJ databases">
        <title>Resequencing and Reannotation of the genome of Pyrococcus furiosus type strain DSM3638.</title>
        <authorList>
            <person name="Reichelt R.M."/>
            <person name="Bunk B."/>
        </authorList>
    </citation>
    <scope>NUCLEOTIDE SEQUENCE [LARGE SCALE GENOMIC DNA]</scope>
    <source>
        <strain evidence="16 17">DSM 3638</strain>
    </source>
</reference>
<dbReference type="EC" id="2.4.1.18" evidence="3"/>
<feature type="domain" description="Glycoside hydrolase family 57 N-terminal" evidence="14">
    <location>
        <begin position="6"/>
        <end position="398"/>
    </location>
</feature>
<evidence type="ECO:0000256" key="3">
    <source>
        <dbReference type="ARBA" id="ARBA00012541"/>
    </source>
</evidence>
<evidence type="ECO:0000256" key="13">
    <source>
        <dbReference type="SAM" id="MobiDB-lite"/>
    </source>
</evidence>
<feature type="region of interest" description="Disordered" evidence="13">
    <location>
        <begin position="547"/>
        <end position="567"/>
    </location>
</feature>
<evidence type="ECO:0000256" key="1">
    <source>
        <dbReference type="ARBA" id="ARBA00000826"/>
    </source>
</evidence>
<dbReference type="GO" id="GO:0030979">
    <property type="term" value="P:alpha-glucan biosynthetic process"/>
    <property type="evidence" value="ECO:0007669"/>
    <property type="project" value="InterPro"/>
</dbReference>
<feature type="active site" description="Nucleophile" evidence="10">
    <location>
        <position position="185"/>
    </location>
</feature>
<dbReference type="InterPro" id="IPR027291">
    <property type="entry name" value="Glyco_hydro_38_N_sf"/>
</dbReference>
<dbReference type="Pfam" id="PF09210">
    <property type="entry name" value="BE_C"/>
    <property type="match status" value="1"/>
</dbReference>
<dbReference type="PANTHER" id="PTHR41695:SF1">
    <property type="entry name" value="1,4-ALPHA-GLUCAN BRANCHING ENZYME TK1436"/>
    <property type="match status" value="1"/>
</dbReference>
<dbReference type="GeneID" id="41713202"/>
<evidence type="ECO:0000256" key="8">
    <source>
        <dbReference type="ARBA" id="ARBA00077755"/>
    </source>
</evidence>
<evidence type="ECO:0000256" key="11">
    <source>
        <dbReference type="PIRSR" id="PIRSR640042-2"/>
    </source>
</evidence>
<evidence type="ECO:0000256" key="10">
    <source>
        <dbReference type="PIRSR" id="PIRSR640042-1"/>
    </source>
</evidence>
<proteinExistence type="inferred from homology"/>
<evidence type="ECO:0000256" key="4">
    <source>
        <dbReference type="ARBA" id="ARBA00022676"/>
    </source>
</evidence>
<evidence type="ECO:0000256" key="6">
    <source>
        <dbReference type="ARBA" id="ARBA00023277"/>
    </source>
</evidence>
<evidence type="ECO:0000259" key="15">
    <source>
        <dbReference type="Pfam" id="PF09210"/>
    </source>
</evidence>
<dbReference type="AlphaFoldDB" id="A0A5C0XQ72"/>
<dbReference type="NCBIfam" id="NF041133">
    <property type="entry name" value="branch_enz_Thcocales"/>
    <property type="match status" value="1"/>
</dbReference>
<evidence type="ECO:0000256" key="5">
    <source>
        <dbReference type="ARBA" id="ARBA00022679"/>
    </source>
</evidence>
<evidence type="ECO:0000256" key="12">
    <source>
        <dbReference type="RuleBase" id="RU361196"/>
    </source>
</evidence>